<accession>A0A1G7JVX2</accession>
<name>A0A1G7JVX2_9RHOB</name>
<evidence type="ECO:0000256" key="3">
    <source>
        <dbReference type="PROSITE-ProRule" id="PRU00284"/>
    </source>
</evidence>
<dbReference type="CDD" id="cd11386">
    <property type="entry name" value="MCP_signal"/>
    <property type="match status" value="1"/>
</dbReference>
<dbReference type="RefSeq" id="WP_089962805.1">
    <property type="nucleotide sequence ID" value="NZ_FNAV01000016.1"/>
</dbReference>
<dbReference type="SUPFAM" id="SSF58104">
    <property type="entry name" value="Methyl-accepting chemotaxis protein (MCP) signaling domain"/>
    <property type="match status" value="1"/>
</dbReference>
<dbReference type="GO" id="GO:0007165">
    <property type="term" value="P:signal transduction"/>
    <property type="evidence" value="ECO:0007669"/>
    <property type="project" value="UniProtKB-KW"/>
</dbReference>
<dbReference type="GO" id="GO:0016020">
    <property type="term" value="C:membrane"/>
    <property type="evidence" value="ECO:0007669"/>
    <property type="project" value="InterPro"/>
</dbReference>
<feature type="region of interest" description="Disordered" evidence="4">
    <location>
        <begin position="674"/>
        <end position="693"/>
    </location>
</feature>
<dbReference type="Gene3D" id="1.10.287.950">
    <property type="entry name" value="Methyl-accepting chemotaxis protein"/>
    <property type="match status" value="1"/>
</dbReference>
<dbReference type="PANTHER" id="PTHR43531">
    <property type="entry name" value="PROTEIN ICFG"/>
    <property type="match status" value="1"/>
</dbReference>
<evidence type="ECO:0000259" key="5">
    <source>
        <dbReference type="PROSITE" id="PS50111"/>
    </source>
</evidence>
<proteinExistence type="inferred from homology"/>
<sequence length="693" mass="73804">MRRPTGPMSIRRMSRRIFVLVLIMAVVVTALGAVGYTQARQGLRAWEDFHRTTDTTRQLHDQLLSAFGYDGLAHHFQLYVLRGGRALQGRIESDRETINTVLAQLRDARPAEEASPAIEALQELADTYLKKATQARRMRTINTPPEQIHEDLTIDKAPALAALTLLQERAGLDVPAKPASGKSALLVLFRSEMGLGGVIDLFHDYLLAADPQVHVALLAHLDAADAALAAFRALPHDESEAAALDSLTSFLATLREGAATVSEMRAEGADATALDVALQWDDAPYIAALDALEVGISADDSGRAEILSQALEGGAQLALVTSGLMALGLLALSLYVRHSLQRSAVIPASAISEAVHRLAQGETDVDVAGHVSDTEIGRIAESCETFREVLQRNADMSRRARHDADLQRRQAEETRKLIDEQTRLQAEVTERAEAIRAEVASISRAAEELSSRTETQAATLETGAAALEQLTVSVGTVAESATESRSRMVKVEEVTRGCSAILGEAIAGMDRIVESSGKISRITDLIEQIAFQTNLLALNAGVEAARAGEAGRGFAVVATEVLALAQRSSEAANEINEMIATSEREIESGSAQISRVGASFTEITAMVEAVVELAENVAHSTREQSSGLQDLNRSISNLDEVTQRNVAMFEETAASTNMLSQNVDALIAASSRLGAPPAPGGVGGASPALRAAG</sequence>
<keyword evidence="3" id="KW-0807">Transducer</keyword>
<dbReference type="EMBL" id="FNAV01000016">
    <property type="protein sequence ID" value="SDF29052.1"/>
    <property type="molecule type" value="Genomic_DNA"/>
</dbReference>
<dbReference type="PROSITE" id="PS50111">
    <property type="entry name" value="CHEMOTAXIS_TRANSDUC_2"/>
    <property type="match status" value="1"/>
</dbReference>
<feature type="domain" description="Methyl-accepting transducer" evidence="5">
    <location>
        <begin position="431"/>
        <end position="660"/>
    </location>
</feature>
<evidence type="ECO:0000259" key="6">
    <source>
        <dbReference type="PROSITE" id="PS50885"/>
    </source>
</evidence>
<dbReference type="InterPro" id="IPR003660">
    <property type="entry name" value="HAMP_dom"/>
</dbReference>
<comment type="similarity">
    <text evidence="2">Belongs to the methyl-accepting chemotaxis (MCP) protein family.</text>
</comment>
<dbReference type="Gene3D" id="6.10.340.10">
    <property type="match status" value="1"/>
</dbReference>
<dbReference type="AlphaFoldDB" id="A0A1G7JVX2"/>
<organism evidence="7 8">
    <name type="scientific">Salipiger thiooxidans</name>
    <dbReference type="NCBI Taxonomy" id="282683"/>
    <lineage>
        <taxon>Bacteria</taxon>
        <taxon>Pseudomonadati</taxon>
        <taxon>Pseudomonadota</taxon>
        <taxon>Alphaproteobacteria</taxon>
        <taxon>Rhodobacterales</taxon>
        <taxon>Roseobacteraceae</taxon>
        <taxon>Salipiger</taxon>
    </lineage>
</organism>
<evidence type="ECO:0000256" key="4">
    <source>
        <dbReference type="SAM" id="MobiDB-lite"/>
    </source>
</evidence>
<dbReference type="InterPro" id="IPR004089">
    <property type="entry name" value="MCPsignal_dom"/>
</dbReference>
<gene>
    <name evidence="7" type="ORF">SAMN04488105_11680</name>
</gene>
<keyword evidence="8" id="KW-1185">Reference proteome</keyword>
<dbReference type="STRING" id="282683.SAMN04488105_11680"/>
<dbReference type="OrthoDB" id="3378718at2"/>
<dbReference type="InterPro" id="IPR051310">
    <property type="entry name" value="MCP_chemotaxis"/>
</dbReference>
<dbReference type="PROSITE" id="PS50885">
    <property type="entry name" value="HAMP"/>
    <property type="match status" value="1"/>
</dbReference>
<keyword evidence="1" id="KW-0145">Chemotaxis</keyword>
<dbReference type="SMART" id="SM00283">
    <property type="entry name" value="MA"/>
    <property type="match status" value="1"/>
</dbReference>
<dbReference type="PANTHER" id="PTHR43531:SF11">
    <property type="entry name" value="METHYL-ACCEPTING CHEMOTAXIS PROTEIN 3"/>
    <property type="match status" value="1"/>
</dbReference>
<evidence type="ECO:0000256" key="1">
    <source>
        <dbReference type="ARBA" id="ARBA00022500"/>
    </source>
</evidence>
<feature type="domain" description="HAMP" evidence="6">
    <location>
        <begin position="342"/>
        <end position="395"/>
    </location>
</feature>
<protein>
    <submittedName>
        <fullName evidence="7">Methyl-accepting chemotaxis protein</fullName>
    </submittedName>
</protein>
<evidence type="ECO:0000313" key="8">
    <source>
        <dbReference type="Proteomes" id="UP000198994"/>
    </source>
</evidence>
<dbReference type="GO" id="GO:0006935">
    <property type="term" value="P:chemotaxis"/>
    <property type="evidence" value="ECO:0007669"/>
    <property type="project" value="UniProtKB-KW"/>
</dbReference>
<evidence type="ECO:0000256" key="2">
    <source>
        <dbReference type="ARBA" id="ARBA00029447"/>
    </source>
</evidence>
<dbReference type="Proteomes" id="UP000198994">
    <property type="component" value="Unassembled WGS sequence"/>
</dbReference>
<dbReference type="Pfam" id="PF00015">
    <property type="entry name" value="MCPsignal"/>
    <property type="match status" value="1"/>
</dbReference>
<evidence type="ECO:0000313" key="7">
    <source>
        <dbReference type="EMBL" id="SDF29052.1"/>
    </source>
</evidence>
<reference evidence="8" key="1">
    <citation type="submission" date="2016-10" db="EMBL/GenBank/DDBJ databases">
        <authorList>
            <person name="Varghese N."/>
            <person name="Submissions S."/>
        </authorList>
    </citation>
    <scope>NUCLEOTIDE SEQUENCE [LARGE SCALE GENOMIC DNA]</scope>
    <source>
        <strain evidence="8">DSM 10146</strain>
    </source>
</reference>